<evidence type="ECO:0000259" key="18">
    <source>
        <dbReference type="PROSITE" id="PS51059"/>
    </source>
</evidence>
<evidence type="ECO:0000256" key="12">
    <source>
        <dbReference type="ARBA" id="ARBA00023016"/>
    </source>
</evidence>
<organism evidence="20 21">
    <name type="scientific">Salix dunnii</name>
    <dbReference type="NCBI Taxonomy" id="1413687"/>
    <lineage>
        <taxon>Eukaryota</taxon>
        <taxon>Viridiplantae</taxon>
        <taxon>Streptophyta</taxon>
        <taxon>Embryophyta</taxon>
        <taxon>Tracheophyta</taxon>
        <taxon>Spermatophyta</taxon>
        <taxon>Magnoliopsida</taxon>
        <taxon>eudicotyledons</taxon>
        <taxon>Gunneridae</taxon>
        <taxon>Pentapetalae</taxon>
        <taxon>rosids</taxon>
        <taxon>fabids</taxon>
        <taxon>Malpighiales</taxon>
        <taxon>Salicaceae</taxon>
        <taxon>Saliceae</taxon>
        <taxon>Salix</taxon>
    </lineage>
</organism>
<comment type="caution">
    <text evidence="20">The sequence shown here is derived from an EMBL/GenBank/DDBJ whole genome shotgun (WGS) entry which is preliminary data.</text>
</comment>
<keyword evidence="7" id="KW-0217">Developmental protein</keyword>
<evidence type="ECO:0000256" key="3">
    <source>
        <dbReference type="ARBA" id="ARBA00004477"/>
    </source>
</evidence>
<feature type="domain" description="RST" evidence="19">
    <location>
        <begin position="537"/>
        <end position="608"/>
    </location>
</feature>
<dbReference type="PROSITE" id="PS51059">
    <property type="entry name" value="PARP_CATALYTIC"/>
    <property type="match status" value="1"/>
</dbReference>
<dbReference type="Pfam" id="PF02109">
    <property type="entry name" value="DAD"/>
    <property type="match status" value="1"/>
</dbReference>
<dbReference type="InterPro" id="IPR022003">
    <property type="entry name" value="RST"/>
</dbReference>
<evidence type="ECO:0000256" key="9">
    <source>
        <dbReference type="ARBA" id="ARBA00022703"/>
    </source>
</evidence>
<evidence type="ECO:0000256" key="8">
    <source>
        <dbReference type="ARBA" id="ARBA00022692"/>
    </source>
</evidence>
<dbReference type="InterPro" id="IPR057823">
    <property type="entry name" value="WWE_RCD1"/>
</dbReference>
<evidence type="ECO:0000256" key="5">
    <source>
        <dbReference type="ARBA" id="ARBA00009386"/>
    </source>
</evidence>
<keyword evidence="11 16" id="KW-1133">Transmembrane helix</keyword>
<keyword evidence="13 16" id="KW-0472">Membrane</keyword>
<keyword evidence="8 16" id="KW-0812">Transmembrane</keyword>
<keyword evidence="12" id="KW-0346">Stress response</keyword>
<evidence type="ECO:0000256" key="10">
    <source>
        <dbReference type="ARBA" id="ARBA00022824"/>
    </source>
</evidence>
<evidence type="ECO:0000313" key="20">
    <source>
        <dbReference type="EMBL" id="KAF9685570.1"/>
    </source>
</evidence>
<reference evidence="20 21" key="1">
    <citation type="submission" date="2020-10" db="EMBL/GenBank/DDBJ databases">
        <title>Plant Genome Project.</title>
        <authorList>
            <person name="Zhang R.-G."/>
        </authorList>
    </citation>
    <scope>NUCLEOTIDE SEQUENCE [LARGE SCALE GENOMIC DNA]</scope>
    <source>
        <strain evidence="20">FAFU-HL-1</strain>
        <tissue evidence="20">Leaf</tissue>
    </source>
</reference>
<dbReference type="InterPro" id="IPR044964">
    <property type="entry name" value="RCD1/SRO1-5"/>
</dbReference>
<dbReference type="SUPFAM" id="SSF56399">
    <property type="entry name" value="ADP-ribosylation"/>
    <property type="match status" value="1"/>
</dbReference>
<keyword evidence="14" id="KW-0539">Nucleus</keyword>
<dbReference type="EMBL" id="JADGMS010000003">
    <property type="protein sequence ID" value="KAF9685570.1"/>
    <property type="molecule type" value="Genomic_DNA"/>
</dbReference>
<evidence type="ECO:0000256" key="6">
    <source>
        <dbReference type="ARBA" id="ARBA00011157"/>
    </source>
</evidence>
<dbReference type="PANTHER" id="PTHR32263:SF5">
    <property type="entry name" value="INACTIVE POLY [ADP-RIBOSE] POLYMERASE SRO1-RELATED"/>
    <property type="match status" value="1"/>
</dbReference>
<dbReference type="InterPro" id="IPR012317">
    <property type="entry name" value="Poly(ADP-ribose)pol_cat_dom"/>
</dbReference>
<feature type="transmembrane region" description="Helical" evidence="16">
    <location>
        <begin position="706"/>
        <end position="726"/>
    </location>
</feature>
<protein>
    <submittedName>
        <fullName evidence="20">Uncharacterized protein</fullName>
    </submittedName>
</protein>
<evidence type="ECO:0000256" key="11">
    <source>
        <dbReference type="ARBA" id="ARBA00022989"/>
    </source>
</evidence>
<dbReference type="PROSITE" id="PS51879">
    <property type="entry name" value="RST"/>
    <property type="match status" value="1"/>
</dbReference>
<comment type="subunit">
    <text evidence="6">Component of the oligosaccharyltransferase (OST) complex.</text>
</comment>
<gene>
    <name evidence="20" type="ORF">SADUNF_Sadunf03G0068300</name>
</gene>
<dbReference type="InterPro" id="IPR003038">
    <property type="entry name" value="DAD/Ost2"/>
</dbReference>
<accession>A0A835KDF6</accession>
<feature type="transmembrane region" description="Helical" evidence="16">
    <location>
        <begin position="772"/>
        <end position="790"/>
    </location>
</feature>
<comment type="similarity">
    <text evidence="5">Belongs to the DAD/OST2 family.</text>
</comment>
<dbReference type="PANTHER" id="PTHR32263">
    <property type="entry name" value="INACTIVE POLY [ADP-RIBOSE] POLYMERASE SRO4-RELATED"/>
    <property type="match status" value="1"/>
</dbReference>
<comment type="function">
    <text evidence="1">Subunit of the oligosaccharyl transferase (OST) complex that catalyzes the initial transfer of a defined glycan (Glc(3)Man(9)GlcNAc(2) in eukaryotes) from the lipid carrier dolichol-pyrophosphate to an asparagine residue within an Asn-X-Ser/Thr consensus motif in nascent polypeptide chains, the first step in protein N-glycosylation. N-glycosylation occurs cotranslationally and the complex associates with the Sec61 complex at the channel-forming translocon complex that mediates protein translocation across the endoplasmic reticulum (ER). All subunits are required for a maximal enzyme activity.</text>
</comment>
<feature type="domain" description="PARP catalytic" evidence="18">
    <location>
        <begin position="248"/>
        <end position="473"/>
    </location>
</feature>
<dbReference type="AlphaFoldDB" id="A0A835KDF6"/>
<evidence type="ECO:0000256" key="4">
    <source>
        <dbReference type="ARBA" id="ARBA00004922"/>
    </source>
</evidence>
<dbReference type="GO" id="GO:0008250">
    <property type="term" value="C:oligosaccharyltransferase complex"/>
    <property type="evidence" value="ECO:0007669"/>
    <property type="project" value="InterPro"/>
</dbReference>
<proteinExistence type="inferred from homology"/>
<feature type="transmembrane region" description="Helical" evidence="16">
    <location>
        <begin position="732"/>
        <end position="752"/>
    </location>
</feature>
<evidence type="ECO:0000256" key="15">
    <source>
        <dbReference type="SAM" id="MobiDB-lite"/>
    </source>
</evidence>
<dbReference type="GO" id="GO:0005634">
    <property type="term" value="C:nucleus"/>
    <property type="evidence" value="ECO:0007669"/>
    <property type="project" value="UniProtKB-SubCell"/>
</dbReference>
<dbReference type="Pfam" id="PF12174">
    <property type="entry name" value="RST"/>
    <property type="match status" value="1"/>
</dbReference>
<evidence type="ECO:0000256" key="2">
    <source>
        <dbReference type="ARBA" id="ARBA00004123"/>
    </source>
</evidence>
<comment type="pathway">
    <text evidence="4">Protein modification; protein glycosylation.</text>
</comment>
<keyword evidence="9" id="KW-0053">Apoptosis</keyword>
<evidence type="ECO:0000259" key="17">
    <source>
        <dbReference type="PROSITE" id="PS50918"/>
    </source>
</evidence>
<dbReference type="Proteomes" id="UP000657918">
    <property type="component" value="Unassembled WGS sequence"/>
</dbReference>
<dbReference type="InterPro" id="IPR004170">
    <property type="entry name" value="WWE_dom"/>
</dbReference>
<evidence type="ECO:0000256" key="1">
    <source>
        <dbReference type="ARBA" id="ARBA00002791"/>
    </source>
</evidence>
<keyword evidence="10" id="KW-0256">Endoplasmic reticulum</keyword>
<feature type="domain" description="WWE" evidence="17">
    <location>
        <begin position="75"/>
        <end position="152"/>
    </location>
</feature>
<comment type="subcellular location">
    <subcellularLocation>
        <location evidence="3">Endoplasmic reticulum membrane</location>
        <topology evidence="3">Multi-pass membrane protein</topology>
    </subcellularLocation>
    <subcellularLocation>
        <location evidence="2">Nucleus</location>
    </subcellularLocation>
</comment>
<feature type="region of interest" description="Disordered" evidence="15">
    <location>
        <begin position="48"/>
        <end position="69"/>
    </location>
</feature>
<dbReference type="OrthoDB" id="6133115at2759"/>
<dbReference type="Gene3D" id="3.90.228.10">
    <property type="match status" value="1"/>
</dbReference>
<keyword evidence="21" id="KW-1185">Reference proteome</keyword>
<evidence type="ECO:0000256" key="13">
    <source>
        <dbReference type="ARBA" id="ARBA00023136"/>
    </source>
</evidence>
<dbReference type="GO" id="GO:0003950">
    <property type="term" value="F:NAD+ poly-ADP-ribosyltransferase activity"/>
    <property type="evidence" value="ECO:0007669"/>
    <property type="project" value="InterPro"/>
</dbReference>
<evidence type="ECO:0000259" key="19">
    <source>
        <dbReference type="PROSITE" id="PS51879"/>
    </source>
</evidence>
<evidence type="ECO:0000313" key="21">
    <source>
        <dbReference type="Proteomes" id="UP000657918"/>
    </source>
</evidence>
<name>A0A835KDF6_9ROSI</name>
<dbReference type="Pfam" id="PF23467">
    <property type="entry name" value="WWE_5"/>
    <property type="match status" value="1"/>
</dbReference>
<evidence type="ECO:0000256" key="7">
    <source>
        <dbReference type="ARBA" id="ARBA00022473"/>
    </source>
</evidence>
<sequence>MEARIPKLLDSSRRVMPGVKRKRASRYASYFSRVSRSVLPEWPTLNSSHKLGKRRKLDGSRNKPVSCGHHSRRSLLRSYSNFMRTGMPQRLMCYQNGEWADFPKDLVALVRKDLQGKKAFVEVELEGHCYVIDFLHMLRMDKKTGIQQPIAWIDEAGGCFFPETYADEDEPYLCCQHDCVKNQGAIFREPLGPHEIKLQLEIDINGGDQSKSKEYSGESNAIVKHIQIGQKPMSDHYHVEVEDSCNRKPGEKHDEEMEENQQIEANLLTESFKQMLDSDTVKQVFVRAMKPFGGADIVDIYRCFSTTMQARFELFQKQIALTGKYRGDANVRYAWLASSKGALSTIMLYGLGHCGPCTTNSKRGIGVHLSAANCCQTSAKYCDVDENGVRHLVFCRVIMGNMELLQPGSWQFHPSSENFDSGVDDLENPREYIVWNMNMNTHIYPEFVVSFKISSTTEGFLVGSESKHTLSGVTTSHGGQGCLPIDSSAVDLNLPVQSSAVDLNESPTADMGSKIQPVLVSGRSLGRSPCLSSSSTRAPKSPWMPFPMLFAAISKKVPSKDMELVTNNYELFRAKKVSREDFVKKLRLIVGDGLLKSTITSLQCKMPTEGEVPVSKPTTEGSAGFKAVACLFEIALLCLIESPCKEEVSDVKIQQTLAEANGLKSPSVSSTLRVLIMARTTSSDAQALFHSLRSAYISTPTSLKIIDLYVCFAVFTAIIQVVYMAVVGSFPFNSFLSGVLSCVGTAVLAVCLRIQVNKENKEFKDLPPERAFADFVLCNLVLHLVIMNFLG</sequence>
<dbReference type="PROSITE" id="PS50918">
    <property type="entry name" value="WWE"/>
    <property type="match status" value="1"/>
</dbReference>
<evidence type="ECO:0000256" key="16">
    <source>
        <dbReference type="SAM" id="Phobius"/>
    </source>
</evidence>
<evidence type="ECO:0000256" key="14">
    <source>
        <dbReference type="ARBA" id="ARBA00023242"/>
    </source>
</evidence>
<dbReference type="UniPathway" id="UPA00378"/>